<reference evidence="1 2" key="1">
    <citation type="submission" date="2019-12" db="EMBL/GenBank/DDBJ databases">
        <title>Full genome sequence of a Bacillus safensis strain isolated from commercially available natto in Indonesia.</title>
        <authorList>
            <person name="Yoshida M."/>
            <person name="Uomi M."/>
            <person name="Waturangi D."/>
            <person name="Ekaputri J.J."/>
            <person name="Setiamarga D.H.E."/>
        </authorList>
    </citation>
    <scope>NUCLEOTIDE SEQUENCE [LARGE SCALE GENOMIC DNA]</scope>
    <source>
        <strain evidence="1 2">IDN1</strain>
    </source>
</reference>
<protein>
    <recommendedName>
        <fullName evidence="3">Aminotransferase class I/classII domain-containing protein</fullName>
    </recommendedName>
</protein>
<name>A0A5S9MA00_BACIA</name>
<evidence type="ECO:0008006" key="3">
    <source>
        <dbReference type="Google" id="ProtNLM"/>
    </source>
</evidence>
<sequence>MQIKDQLKQLKPYQPGKPIEEVKKEYQLDKIVKLASNENPFGCSVHAREAIQAELEHLAILS</sequence>
<dbReference type="AlphaFoldDB" id="A0A5S9MA00"/>
<dbReference type="Proteomes" id="UP000464658">
    <property type="component" value="Chromosome"/>
</dbReference>
<dbReference type="InterPro" id="IPR015424">
    <property type="entry name" value="PyrdxlP-dep_Trfase"/>
</dbReference>
<gene>
    <name evidence="1" type="ORF">BsIDN1_39350</name>
</gene>
<organism evidence="1 2">
    <name type="scientific">Bacillus safensis</name>
    <dbReference type="NCBI Taxonomy" id="561879"/>
    <lineage>
        <taxon>Bacteria</taxon>
        <taxon>Bacillati</taxon>
        <taxon>Bacillota</taxon>
        <taxon>Bacilli</taxon>
        <taxon>Bacillales</taxon>
        <taxon>Bacillaceae</taxon>
        <taxon>Bacillus</taxon>
    </lineage>
</organism>
<dbReference type="Gene3D" id="3.90.1150.10">
    <property type="entry name" value="Aspartate Aminotransferase, domain 1"/>
    <property type="match status" value="1"/>
</dbReference>
<dbReference type="InterPro" id="IPR015422">
    <property type="entry name" value="PyrdxlP-dep_Trfase_small"/>
</dbReference>
<dbReference type="SUPFAM" id="SSF53383">
    <property type="entry name" value="PLP-dependent transferases"/>
    <property type="match status" value="1"/>
</dbReference>
<evidence type="ECO:0000313" key="2">
    <source>
        <dbReference type="Proteomes" id="UP000464658"/>
    </source>
</evidence>
<evidence type="ECO:0000313" key="1">
    <source>
        <dbReference type="EMBL" id="BBP90317.1"/>
    </source>
</evidence>
<proteinExistence type="predicted"/>
<dbReference type="EMBL" id="AP021906">
    <property type="protein sequence ID" value="BBP90317.1"/>
    <property type="molecule type" value="Genomic_DNA"/>
</dbReference>
<accession>A0A5S9MA00</accession>